<reference evidence="3" key="1">
    <citation type="submission" date="2023-08" db="EMBL/GenBank/DDBJ databases">
        <authorList>
            <person name="Alioto T."/>
            <person name="Alioto T."/>
            <person name="Gomez Garrido J."/>
        </authorList>
    </citation>
    <scope>NUCLEOTIDE SEQUENCE</scope>
</reference>
<name>A0AA36B701_OCTVU</name>
<keyword evidence="2" id="KW-1133">Transmembrane helix</keyword>
<dbReference type="EMBL" id="OX597823">
    <property type="protein sequence ID" value="CAI9729055.1"/>
    <property type="molecule type" value="Genomic_DNA"/>
</dbReference>
<dbReference type="AlphaFoldDB" id="A0AA36B701"/>
<sequence length="327" mass="38156">MKIPPSCGNRLNTKQKKVGDKKKKERKDIYIYILYIYIYIFYLYTRKSKTEKKNPDFLQEILTLFRNDDQLLISRYSSTTLLDFITQNSIMAANTCYCCSDKGKTSEEMDLDEALNELGMLSTVTESRKQYLREKQTTSRVARLYKNMDNRQQGKKKIGVIHFNPEYIAKVTIGSNQPSSNIWIQDTFEENNLDFFKNYQKRTESIEADMRSRRLERYRLGRIRRFRRPYEVPWRLMEPLPSNVSQENDSLEPQSKSNSSSPIKYTSSSSSSSSCSLTRSRSFDNLNFAMLKIASDILEETNFSLLTYEIIIAVDAAKFDVVLIEGI</sequence>
<keyword evidence="2" id="KW-0472">Membrane</keyword>
<feature type="compositionally biased region" description="Low complexity" evidence="1">
    <location>
        <begin position="251"/>
        <end position="278"/>
    </location>
</feature>
<feature type="transmembrane region" description="Helical" evidence="2">
    <location>
        <begin position="29"/>
        <end position="45"/>
    </location>
</feature>
<organism evidence="3 4">
    <name type="scientific">Octopus vulgaris</name>
    <name type="common">Common octopus</name>
    <dbReference type="NCBI Taxonomy" id="6645"/>
    <lineage>
        <taxon>Eukaryota</taxon>
        <taxon>Metazoa</taxon>
        <taxon>Spiralia</taxon>
        <taxon>Lophotrochozoa</taxon>
        <taxon>Mollusca</taxon>
        <taxon>Cephalopoda</taxon>
        <taxon>Coleoidea</taxon>
        <taxon>Octopodiformes</taxon>
        <taxon>Octopoda</taxon>
        <taxon>Incirrata</taxon>
        <taxon>Octopodidae</taxon>
        <taxon>Octopus</taxon>
    </lineage>
</organism>
<evidence type="ECO:0000256" key="2">
    <source>
        <dbReference type="SAM" id="Phobius"/>
    </source>
</evidence>
<accession>A0AA36B701</accession>
<keyword evidence="2" id="KW-0812">Transmembrane</keyword>
<gene>
    <name evidence="3" type="ORF">OCTVUL_1B012251</name>
</gene>
<evidence type="ECO:0000313" key="4">
    <source>
        <dbReference type="Proteomes" id="UP001162480"/>
    </source>
</evidence>
<feature type="region of interest" description="Disordered" evidence="1">
    <location>
        <begin position="243"/>
        <end position="278"/>
    </location>
</feature>
<protein>
    <submittedName>
        <fullName evidence="3">Uncharacterized protein</fullName>
    </submittedName>
</protein>
<evidence type="ECO:0000256" key="1">
    <source>
        <dbReference type="SAM" id="MobiDB-lite"/>
    </source>
</evidence>
<evidence type="ECO:0000313" key="3">
    <source>
        <dbReference type="EMBL" id="CAI9729055.1"/>
    </source>
</evidence>
<proteinExistence type="predicted"/>
<keyword evidence="4" id="KW-1185">Reference proteome</keyword>
<dbReference type="Proteomes" id="UP001162480">
    <property type="component" value="Chromosome 10"/>
</dbReference>